<dbReference type="Pfam" id="PF13676">
    <property type="entry name" value="TIR_2"/>
    <property type="match status" value="1"/>
</dbReference>
<dbReference type="PROSITE" id="PS50104">
    <property type="entry name" value="TIR"/>
    <property type="match status" value="1"/>
</dbReference>
<keyword evidence="3" id="KW-1185">Reference proteome</keyword>
<dbReference type="InterPro" id="IPR000157">
    <property type="entry name" value="TIR_dom"/>
</dbReference>
<accession>A0A1Z4BPS2</accession>
<dbReference type="RefSeq" id="WP_088594258.1">
    <property type="nucleotide sequence ID" value="NZ_CP022022.1"/>
</dbReference>
<protein>
    <recommendedName>
        <fullName evidence="1">TIR domain-containing protein</fullName>
    </recommendedName>
</protein>
<dbReference type="SMART" id="SM00255">
    <property type="entry name" value="TIR"/>
    <property type="match status" value="1"/>
</dbReference>
<dbReference type="GO" id="GO:0007165">
    <property type="term" value="P:signal transduction"/>
    <property type="evidence" value="ECO:0007669"/>
    <property type="project" value="InterPro"/>
</dbReference>
<reference evidence="3" key="1">
    <citation type="submission" date="2017-06" db="EMBL/GenBank/DDBJ databases">
        <title>Complete genome sequence of Capnocytophaga sp. KCOM 1579 (=ChDC OS43) isolated from a human refractory periapical abscess lesion.</title>
        <authorList>
            <person name="Kook J.-K."/>
            <person name="Park S.-N."/>
            <person name="Lim Y.K."/>
            <person name="Roh H."/>
        </authorList>
    </citation>
    <scope>NUCLEOTIDE SEQUENCE [LARGE SCALE GENOMIC DNA]</scope>
    <source>
        <strain evidence="3">ChDC OS43</strain>
    </source>
</reference>
<dbReference type="AlphaFoldDB" id="A0A1Z4BPS2"/>
<dbReference type="InterPro" id="IPR035897">
    <property type="entry name" value="Toll_tir_struct_dom_sf"/>
</dbReference>
<name>A0A1Z4BPS2_9FLAO</name>
<sequence length="271" mass="31809">MEYKYDIALSFANEDREYVEKVAAILKESEVSVFYDKYEEVDLWGKDLGIHFEYIYQRASKYVILFISQNYAQKKWTNYEFRNALSRAIESRDEYILPAKLDDTKLEGLRDSIGFLDIKRMSPEQLASKIIEKLKREINIPLPQKEQANSDVDVYLSSQIMLSNYNYSSGIVGVIVTNKIKEHRYFDSPIFEISEPLFNTNTFILLNPMENISFPKKMEYGESYSIHYPLKKDVLEELKKLRGKEVFLKAIVRTSIGEKFVSNEMNIDNLF</sequence>
<evidence type="ECO:0000313" key="2">
    <source>
        <dbReference type="EMBL" id="ASF43233.1"/>
    </source>
</evidence>
<dbReference type="EMBL" id="CP022022">
    <property type="protein sequence ID" value="ASF43233.1"/>
    <property type="molecule type" value="Genomic_DNA"/>
</dbReference>
<feature type="domain" description="TIR" evidence="1">
    <location>
        <begin position="3"/>
        <end position="138"/>
    </location>
</feature>
<evidence type="ECO:0000313" key="3">
    <source>
        <dbReference type="Proteomes" id="UP000197007"/>
    </source>
</evidence>
<evidence type="ECO:0000259" key="1">
    <source>
        <dbReference type="PROSITE" id="PS50104"/>
    </source>
</evidence>
<gene>
    <name evidence="2" type="ORF">CBG49_09185</name>
</gene>
<dbReference type="Gene3D" id="3.40.50.10140">
    <property type="entry name" value="Toll/interleukin-1 receptor homology (TIR) domain"/>
    <property type="match status" value="1"/>
</dbReference>
<dbReference type="SUPFAM" id="SSF52200">
    <property type="entry name" value="Toll/Interleukin receptor TIR domain"/>
    <property type="match status" value="1"/>
</dbReference>
<organism evidence="2 3">
    <name type="scientific">Capnocytophaga endodontalis</name>
    <dbReference type="NCBI Taxonomy" id="2708117"/>
    <lineage>
        <taxon>Bacteria</taxon>
        <taxon>Pseudomonadati</taxon>
        <taxon>Bacteroidota</taxon>
        <taxon>Flavobacteriia</taxon>
        <taxon>Flavobacteriales</taxon>
        <taxon>Flavobacteriaceae</taxon>
        <taxon>Capnocytophaga</taxon>
    </lineage>
</organism>
<proteinExistence type="predicted"/>
<dbReference type="Proteomes" id="UP000197007">
    <property type="component" value="Chromosome"/>
</dbReference>
<dbReference type="KEGG" id="capn:CBG49_09185"/>